<feature type="compositionally biased region" description="Low complexity" evidence="1">
    <location>
        <begin position="81"/>
        <end position="96"/>
    </location>
</feature>
<feature type="region of interest" description="Disordered" evidence="1">
    <location>
        <begin position="81"/>
        <end position="105"/>
    </location>
</feature>
<dbReference type="Gene3D" id="2.60.120.10">
    <property type="entry name" value="Jelly Rolls"/>
    <property type="match status" value="1"/>
</dbReference>
<evidence type="ECO:0000313" key="4">
    <source>
        <dbReference type="Proteomes" id="UP000245629"/>
    </source>
</evidence>
<dbReference type="InterPro" id="IPR012807">
    <property type="entry name" value="Anti-sigma_ChrR"/>
</dbReference>
<dbReference type="InterPro" id="IPR025979">
    <property type="entry name" value="ChrR-like_cupin_dom"/>
</dbReference>
<name>A0A2S2CTR7_9PROT</name>
<reference evidence="4" key="1">
    <citation type="submission" date="2018-05" db="EMBL/GenBank/DDBJ databases">
        <title>Azospirillum thermophila sp. nov., a novel isolated from hot spring.</title>
        <authorList>
            <person name="Zhao Z."/>
        </authorList>
    </citation>
    <scope>NUCLEOTIDE SEQUENCE [LARGE SCALE GENOMIC DNA]</scope>
    <source>
        <strain evidence="4">CFH 70021</strain>
    </source>
</reference>
<dbReference type="Proteomes" id="UP000245629">
    <property type="component" value="Chromosome 2"/>
</dbReference>
<feature type="domain" description="ChrR-like cupin" evidence="2">
    <location>
        <begin position="125"/>
        <end position="212"/>
    </location>
</feature>
<evidence type="ECO:0000259" key="2">
    <source>
        <dbReference type="Pfam" id="PF12973"/>
    </source>
</evidence>
<protein>
    <submittedName>
        <fullName evidence="3">Anti-sigma factor</fullName>
    </submittedName>
</protein>
<dbReference type="AlphaFoldDB" id="A0A2S2CTR7"/>
<dbReference type="InterPro" id="IPR011051">
    <property type="entry name" value="RmlC_Cupin_sf"/>
</dbReference>
<sequence>MSLPTHHPGDTLLIDYAGGGLPEGAALAVATHLALCPCCRLTVTEMEAIGGALLDEIEPEELSPGCLEAVMARLDRVEAARPAPRPASRPAAAHAAGKVPGRFGAGRPRLPEPLARYVGARGLEGMRWRFLQPGMSYADLPAAGGGTTRLIRMKGGIGVPQHTHGGIELTVVLEGGFHDELGQFQPGDMAVGDPSVRHSPVSDPEGCLCLAATIGGLRLTGPIGRLFNRFVNF</sequence>
<dbReference type="KEGG" id="azz:DEW08_17860"/>
<gene>
    <name evidence="3" type="ORF">DEW08_17860</name>
</gene>
<dbReference type="InterPro" id="IPR014710">
    <property type="entry name" value="RmlC-like_jellyroll"/>
</dbReference>
<dbReference type="EMBL" id="CP029353">
    <property type="protein sequence ID" value="AWK87805.1"/>
    <property type="molecule type" value="Genomic_DNA"/>
</dbReference>
<dbReference type="NCBIfam" id="TIGR02451">
    <property type="entry name" value="anti_sig_ChrR"/>
    <property type="match status" value="1"/>
</dbReference>
<accession>A0A2S2CTR7</accession>
<dbReference type="InterPro" id="IPR041916">
    <property type="entry name" value="Anti_sigma_zinc_sf"/>
</dbReference>
<proteinExistence type="predicted"/>
<evidence type="ECO:0000313" key="3">
    <source>
        <dbReference type="EMBL" id="AWK87805.1"/>
    </source>
</evidence>
<dbReference type="CDD" id="cd20301">
    <property type="entry name" value="cupin_ChrR"/>
    <property type="match status" value="1"/>
</dbReference>
<dbReference type="Gene3D" id="1.10.10.1320">
    <property type="entry name" value="Anti-sigma factor, zinc-finger domain"/>
    <property type="match status" value="1"/>
</dbReference>
<dbReference type="SUPFAM" id="SSF51182">
    <property type="entry name" value="RmlC-like cupins"/>
    <property type="match status" value="1"/>
</dbReference>
<keyword evidence="4" id="KW-1185">Reference proteome</keyword>
<dbReference type="RefSeq" id="WP_109329342.1">
    <property type="nucleotide sequence ID" value="NZ_CP029353.1"/>
</dbReference>
<evidence type="ECO:0000256" key="1">
    <source>
        <dbReference type="SAM" id="MobiDB-lite"/>
    </source>
</evidence>
<dbReference type="Pfam" id="PF12973">
    <property type="entry name" value="Cupin_7"/>
    <property type="match status" value="1"/>
</dbReference>
<dbReference type="OrthoDB" id="2988517at2"/>
<organism evidence="3 4">
    <name type="scientific">Azospirillum thermophilum</name>
    <dbReference type="NCBI Taxonomy" id="2202148"/>
    <lineage>
        <taxon>Bacteria</taxon>
        <taxon>Pseudomonadati</taxon>
        <taxon>Pseudomonadota</taxon>
        <taxon>Alphaproteobacteria</taxon>
        <taxon>Rhodospirillales</taxon>
        <taxon>Azospirillaceae</taxon>
        <taxon>Azospirillum</taxon>
    </lineage>
</organism>